<dbReference type="PROSITE" id="PS51371">
    <property type="entry name" value="CBS"/>
    <property type="match status" value="2"/>
</dbReference>
<keyword evidence="6 14" id="KW-0479">Metal-binding</keyword>
<dbReference type="PIRSF" id="PIRSF006404">
    <property type="entry name" value="UCP006404_Pept_M50_CBS"/>
    <property type="match status" value="1"/>
</dbReference>
<evidence type="ECO:0000256" key="6">
    <source>
        <dbReference type="ARBA" id="ARBA00022723"/>
    </source>
</evidence>
<feature type="domain" description="CBS" evidence="18">
    <location>
        <begin position="252"/>
        <end position="309"/>
    </location>
</feature>
<keyword evidence="3 14" id="KW-1003">Cell membrane</keyword>
<name>A0A7T1T3H5_9ACTN</name>
<feature type="transmembrane region" description="Helical" evidence="14">
    <location>
        <begin position="107"/>
        <end position="131"/>
    </location>
</feature>
<dbReference type="Pfam" id="PF02163">
    <property type="entry name" value="Peptidase_M50"/>
    <property type="match status" value="2"/>
</dbReference>
<dbReference type="GO" id="GO:0006508">
    <property type="term" value="P:proteolysis"/>
    <property type="evidence" value="ECO:0007669"/>
    <property type="project" value="UniProtKB-KW"/>
</dbReference>
<evidence type="ECO:0000256" key="3">
    <source>
        <dbReference type="ARBA" id="ARBA00022475"/>
    </source>
</evidence>
<feature type="active site" evidence="15">
    <location>
        <position position="68"/>
    </location>
</feature>
<evidence type="ECO:0000256" key="2">
    <source>
        <dbReference type="ARBA" id="ARBA00007931"/>
    </source>
</evidence>
<dbReference type="SUPFAM" id="SSF54631">
    <property type="entry name" value="CBS-domain pair"/>
    <property type="match status" value="1"/>
</dbReference>
<evidence type="ECO:0000256" key="7">
    <source>
        <dbReference type="ARBA" id="ARBA00022737"/>
    </source>
</evidence>
<protein>
    <recommendedName>
        <fullName evidence="14">Zinc metalloprotease</fullName>
    </recommendedName>
</protein>
<reference evidence="20" key="1">
    <citation type="submission" date="2020-02" db="EMBL/GenBank/DDBJ databases">
        <title>Streptomyces sp. ASO4wet.</title>
        <authorList>
            <person name="Risdian C."/>
            <person name="Landwehr W."/>
            <person name="Schupp P."/>
            <person name="Wink J."/>
        </authorList>
    </citation>
    <scope>NUCLEOTIDE SEQUENCE [LARGE SCALE GENOMIC DNA]</scope>
    <source>
        <strain evidence="20">ASO4wet</strain>
    </source>
</reference>
<dbReference type="AlphaFoldDB" id="A0A7T1T3H5"/>
<dbReference type="GO" id="GO:0046872">
    <property type="term" value="F:metal ion binding"/>
    <property type="evidence" value="ECO:0007669"/>
    <property type="project" value="UniProtKB-UniRule"/>
</dbReference>
<evidence type="ECO:0000256" key="17">
    <source>
        <dbReference type="PROSITE-ProRule" id="PRU00703"/>
    </source>
</evidence>
<feature type="transmembrane region" description="Helical" evidence="14">
    <location>
        <begin position="143"/>
        <end position="165"/>
    </location>
</feature>
<evidence type="ECO:0000256" key="1">
    <source>
        <dbReference type="ARBA" id="ARBA00004651"/>
    </source>
</evidence>
<evidence type="ECO:0000313" key="20">
    <source>
        <dbReference type="Proteomes" id="UP000595046"/>
    </source>
</evidence>
<dbReference type="CDD" id="cd06164">
    <property type="entry name" value="S2P-M50_SpoIVFB_CBS"/>
    <property type="match status" value="1"/>
</dbReference>
<dbReference type="Gene3D" id="3.10.580.10">
    <property type="entry name" value="CBS-domain"/>
    <property type="match status" value="1"/>
</dbReference>
<comment type="subcellular location">
    <subcellularLocation>
        <location evidence="1 14">Cell membrane</location>
        <topology evidence="1 14">Multi-pass membrane protein</topology>
    </subcellularLocation>
</comment>
<proteinExistence type="inferred from homology"/>
<gene>
    <name evidence="19" type="ORF">G4Z16_04065</name>
</gene>
<feature type="transmembrane region" description="Helical" evidence="14">
    <location>
        <begin position="186"/>
        <end position="209"/>
    </location>
</feature>
<dbReference type="InterPro" id="IPR008915">
    <property type="entry name" value="Peptidase_M50"/>
</dbReference>
<evidence type="ECO:0000256" key="13">
    <source>
        <dbReference type="ARBA" id="ARBA00023136"/>
    </source>
</evidence>
<dbReference type="PANTHER" id="PTHR39188">
    <property type="entry name" value="MEMBRANE-ASSOCIATED ZINC METALLOPROTEASE M50B"/>
    <property type="match status" value="1"/>
</dbReference>
<evidence type="ECO:0000256" key="16">
    <source>
        <dbReference type="PIRSR" id="PIRSR006404-2"/>
    </source>
</evidence>
<feature type="transmembrane region" description="Helical" evidence="14">
    <location>
        <begin position="21"/>
        <end position="41"/>
    </location>
</feature>
<evidence type="ECO:0000256" key="15">
    <source>
        <dbReference type="PIRSR" id="PIRSR006404-1"/>
    </source>
</evidence>
<comment type="similarity">
    <text evidence="2 14">Belongs to the peptidase M50B family.</text>
</comment>
<comment type="cofactor">
    <cofactor evidence="14 16">
        <name>Zn(2+)</name>
        <dbReference type="ChEBI" id="CHEBI:29105"/>
    </cofactor>
    <text evidence="14 16">Binds 1 zinc ion per subunit.</text>
</comment>
<evidence type="ECO:0000256" key="4">
    <source>
        <dbReference type="ARBA" id="ARBA00022670"/>
    </source>
</evidence>
<feature type="domain" description="CBS" evidence="18">
    <location>
        <begin position="316"/>
        <end position="375"/>
    </location>
</feature>
<keyword evidence="13 14" id="KW-0472">Membrane</keyword>
<organism evidence="19 20">
    <name type="scientific">Streptomyces bathyalis</name>
    <dbReference type="NCBI Taxonomy" id="2710756"/>
    <lineage>
        <taxon>Bacteria</taxon>
        <taxon>Bacillati</taxon>
        <taxon>Actinomycetota</taxon>
        <taxon>Actinomycetes</taxon>
        <taxon>Kitasatosporales</taxon>
        <taxon>Streptomycetaceae</taxon>
        <taxon>Streptomyces</taxon>
    </lineage>
</organism>
<keyword evidence="11 14" id="KW-0482">Metalloprotease</keyword>
<sequence>MRATFVLGRIAGVRIGVHWSVLLIFGLIAFGLAQGRFAVAYPNSPVAAIWVAGFLAAIVFFASLLAHELAHAVVARRNGVGVDDIVLWLLGGAARLKSEASNPAAELRIAGIGPLVSLLLGGLFVLLAWLLSLGPVPGLVVESVAWLGAINVLLAVFNAVPAAPLDGGRLLRAFLWWRTGDRLKATAGATAAGRVFGWLLVLLGVVLFLGSGSFGGLWLSVVGWFLIAAATAEGRQAQLRGVLSGVPVRDAMTSDPVTAPSGLSVADFLSGPSYRYRHSAFPVVHEDGTPAGLLTLDAARKVPWDSAEEVKVDEVMVPLTDVSVVAPQDSLADLVPRIEPGAHNRVLVAEGGRVVGILTSSDISRTVSWLMNFTSQARKDQ</sequence>
<evidence type="ECO:0000256" key="5">
    <source>
        <dbReference type="ARBA" id="ARBA00022692"/>
    </source>
</evidence>
<evidence type="ECO:0000256" key="14">
    <source>
        <dbReference type="PIRNR" id="PIRNR006404"/>
    </source>
</evidence>
<dbReference type="InterPro" id="IPR016483">
    <property type="entry name" value="UCP006404_Pept_M50_CBS"/>
</dbReference>
<dbReference type="Proteomes" id="UP000595046">
    <property type="component" value="Chromosome"/>
</dbReference>
<dbReference type="EMBL" id="CP048882">
    <property type="protein sequence ID" value="QPP05704.1"/>
    <property type="molecule type" value="Genomic_DNA"/>
</dbReference>
<accession>A0A7T1T3H5</accession>
<keyword evidence="10 14" id="KW-1133">Transmembrane helix</keyword>
<evidence type="ECO:0000256" key="9">
    <source>
        <dbReference type="ARBA" id="ARBA00022833"/>
    </source>
</evidence>
<keyword evidence="20" id="KW-1185">Reference proteome</keyword>
<dbReference type="KEGG" id="sbat:G4Z16_04065"/>
<keyword evidence="8 14" id="KW-0378">Hydrolase</keyword>
<keyword evidence="5 14" id="KW-0812">Transmembrane</keyword>
<keyword evidence="4 14" id="KW-0645">Protease</keyword>
<keyword evidence="9 14" id="KW-0862">Zinc</keyword>
<dbReference type="GO" id="GO:0005886">
    <property type="term" value="C:plasma membrane"/>
    <property type="evidence" value="ECO:0007669"/>
    <property type="project" value="UniProtKB-SubCell"/>
</dbReference>
<evidence type="ECO:0000313" key="19">
    <source>
        <dbReference type="EMBL" id="QPP05704.1"/>
    </source>
</evidence>
<dbReference type="RefSeq" id="WP_197349220.1">
    <property type="nucleotide sequence ID" value="NZ_CP048882.1"/>
</dbReference>
<feature type="binding site" evidence="16">
    <location>
        <position position="67"/>
    </location>
    <ligand>
        <name>Zn(2+)</name>
        <dbReference type="ChEBI" id="CHEBI:29105"/>
        <note>catalytic</note>
    </ligand>
</feature>
<keyword evidence="7" id="KW-0677">Repeat</keyword>
<evidence type="ECO:0000256" key="12">
    <source>
        <dbReference type="ARBA" id="ARBA00023122"/>
    </source>
</evidence>
<dbReference type="GO" id="GO:0008237">
    <property type="term" value="F:metallopeptidase activity"/>
    <property type="evidence" value="ECO:0007669"/>
    <property type="project" value="UniProtKB-UniRule"/>
</dbReference>
<keyword evidence="12 17" id="KW-0129">CBS domain</keyword>
<evidence type="ECO:0000259" key="18">
    <source>
        <dbReference type="PROSITE" id="PS51371"/>
    </source>
</evidence>
<dbReference type="InterPro" id="IPR000644">
    <property type="entry name" value="CBS_dom"/>
</dbReference>
<evidence type="ECO:0000256" key="8">
    <source>
        <dbReference type="ARBA" id="ARBA00022801"/>
    </source>
</evidence>
<dbReference type="Pfam" id="PF00571">
    <property type="entry name" value="CBS"/>
    <property type="match status" value="2"/>
</dbReference>
<dbReference type="InterPro" id="IPR046342">
    <property type="entry name" value="CBS_dom_sf"/>
</dbReference>
<evidence type="ECO:0000256" key="10">
    <source>
        <dbReference type="ARBA" id="ARBA00022989"/>
    </source>
</evidence>
<dbReference type="PANTHER" id="PTHR39188:SF3">
    <property type="entry name" value="STAGE IV SPORULATION PROTEIN FB"/>
    <property type="match status" value="1"/>
</dbReference>
<evidence type="ECO:0000256" key="11">
    <source>
        <dbReference type="ARBA" id="ARBA00023049"/>
    </source>
</evidence>
<feature type="transmembrane region" description="Helical" evidence="14">
    <location>
        <begin position="47"/>
        <end position="67"/>
    </location>
</feature>
<feature type="binding site" evidence="16">
    <location>
        <position position="71"/>
    </location>
    <ligand>
        <name>Zn(2+)</name>
        <dbReference type="ChEBI" id="CHEBI:29105"/>
        <note>catalytic</note>
    </ligand>
</feature>
<feature type="binding site" evidence="16">
    <location>
        <position position="166"/>
    </location>
    <ligand>
        <name>Zn(2+)</name>
        <dbReference type="ChEBI" id="CHEBI:29105"/>
        <note>catalytic</note>
    </ligand>
</feature>